<feature type="chain" id="PRO_5009534258" description="Arylsulfotransferase" evidence="2">
    <location>
        <begin position="18"/>
        <end position="562"/>
    </location>
</feature>
<keyword evidence="1" id="KW-0812">Transmembrane</keyword>
<name>A0A1F7ZY39_9EURO</name>
<dbReference type="STRING" id="109264.A0A1F7ZY39"/>
<accession>A0A1F7ZY39</accession>
<proteinExistence type="predicted"/>
<dbReference type="Proteomes" id="UP000179179">
    <property type="component" value="Unassembled WGS sequence"/>
</dbReference>
<keyword evidence="1" id="KW-0472">Membrane</keyword>
<dbReference type="OrthoDB" id="5427350at2759"/>
<dbReference type="GeneID" id="34450410"/>
<organism evidence="3 4">
    <name type="scientific">Aspergillus bombycis</name>
    <dbReference type="NCBI Taxonomy" id="109264"/>
    <lineage>
        <taxon>Eukaryota</taxon>
        <taxon>Fungi</taxon>
        <taxon>Dikarya</taxon>
        <taxon>Ascomycota</taxon>
        <taxon>Pezizomycotina</taxon>
        <taxon>Eurotiomycetes</taxon>
        <taxon>Eurotiomycetidae</taxon>
        <taxon>Eurotiales</taxon>
        <taxon>Aspergillaceae</taxon>
        <taxon>Aspergillus</taxon>
    </lineage>
</organism>
<evidence type="ECO:0008006" key="5">
    <source>
        <dbReference type="Google" id="ProtNLM"/>
    </source>
</evidence>
<keyword evidence="1" id="KW-1133">Transmembrane helix</keyword>
<keyword evidence="4" id="KW-1185">Reference proteome</keyword>
<dbReference type="AlphaFoldDB" id="A0A1F7ZY39"/>
<dbReference type="InterPro" id="IPR039535">
    <property type="entry name" value="ASST-like"/>
</dbReference>
<dbReference type="PANTHER" id="PTHR35340:SF5">
    <property type="entry name" value="ASST-DOMAIN-CONTAINING PROTEIN"/>
    <property type="match status" value="1"/>
</dbReference>
<dbReference type="EMBL" id="LYCR01000059">
    <property type="protein sequence ID" value="OGM44159.1"/>
    <property type="molecule type" value="Genomic_DNA"/>
</dbReference>
<dbReference type="InterPro" id="IPR053143">
    <property type="entry name" value="Arylsulfate_ST"/>
</dbReference>
<protein>
    <recommendedName>
        <fullName evidence="5">Arylsulfotransferase</fullName>
    </recommendedName>
</protein>
<sequence>MPIHLLLLTTLLHLTQALTWHSLLYDTGLLGAHPVRKYESVDLAPPELNILAWDPRCEDKYVFFSPRGHFYPQPGPLIFDNKGELVWMESRFGMVMDFRVQRYRGEDYLTFWAGEDDGTRGLGMYYMLDSTYTTTHTITAANNQAGDIHEFQLTAAGTALITIYEIRPFDLTPLNGPANGWIYDCLFQEVDIETGALLFSWRASDHYNITESYFPLNGKGTGNSSDAAYDYFHINSVDKLADGRYLVSSRYMHTVTCIGRDGAVLWVLGGRRNMFEDLSGGLATGFKWQHNAKWVPGSDLSGATVDVMTVFDNGANDHVMDEGSSRGLVLEVDVGNWTAAVRSVYPAPGGFSAHSQGNVQVLEESGNVFVGWGKAAAFTEFSARGDVLCHTHWGPQMFFPLGWVKSYRTYKAAWVGRPVAPPDVAVDQGSGTVFVSWNGATDVAGWVLQRVWNNATEEQVETVDYVPRTGFETAIEMAETAGFWRLVAVDFTGEELGYTEVFGLDDSESGSLFAAMAADEGLLHMLIPACAVGAMLAALWQTRKRISIGLRYLASRRARRVY</sequence>
<gene>
    <name evidence="3" type="ORF">ABOM_007020</name>
</gene>
<keyword evidence="2" id="KW-0732">Signal</keyword>
<evidence type="ECO:0000313" key="4">
    <source>
        <dbReference type="Proteomes" id="UP000179179"/>
    </source>
</evidence>
<evidence type="ECO:0000313" key="3">
    <source>
        <dbReference type="EMBL" id="OGM44159.1"/>
    </source>
</evidence>
<dbReference type="RefSeq" id="XP_022387876.1">
    <property type="nucleotide sequence ID" value="XM_022534149.1"/>
</dbReference>
<evidence type="ECO:0000256" key="2">
    <source>
        <dbReference type="SAM" id="SignalP"/>
    </source>
</evidence>
<dbReference type="Pfam" id="PF14269">
    <property type="entry name" value="Arylsulfotran_2"/>
    <property type="match status" value="1"/>
</dbReference>
<comment type="caution">
    <text evidence="3">The sequence shown here is derived from an EMBL/GenBank/DDBJ whole genome shotgun (WGS) entry which is preliminary data.</text>
</comment>
<reference evidence="3 4" key="1">
    <citation type="journal article" date="2016" name="Genome Biol. Evol.">
        <title>Draft genome sequence of an aflatoxigenic Aspergillus species, A. bombycis.</title>
        <authorList>
            <person name="Moore G.G."/>
            <person name="Mack B.M."/>
            <person name="Beltz S.B."/>
            <person name="Gilbert M.K."/>
        </authorList>
    </citation>
    <scope>NUCLEOTIDE SEQUENCE [LARGE SCALE GENOMIC DNA]</scope>
    <source>
        <strain evidence="4">NRRL 26010</strain>
    </source>
</reference>
<evidence type="ECO:0000256" key="1">
    <source>
        <dbReference type="SAM" id="Phobius"/>
    </source>
</evidence>
<feature type="signal peptide" evidence="2">
    <location>
        <begin position="1"/>
        <end position="17"/>
    </location>
</feature>
<dbReference type="PANTHER" id="PTHR35340">
    <property type="entry name" value="PQQ ENZYME REPEAT PROTEIN-RELATED"/>
    <property type="match status" value="1"/>
</dbReference>
<feature type="transmembrane region" description="Helical" evidence="1">
    <location>
        <begin position="521"/>
        <end position="540"/>
    </location>
</feature>